<dbReference type="InterPro" id="IPR010791">
    <property type="entry name" value="AttH_dom"/>
</dbReference>
<organism evidence="2 3">
    <name type="scientific">Eiseniibacteriota bacterium</name>
    <dbReference type="NCBI Taxonomy" id="2212470"/>
    <lineage>
        <taxon>Bacteria</taxon>
        <taxon>Candidatus Eiseniibacteriota</taxon>
    </lineage>
</organism>
<dbReference type="SUPFAM" id="SSF159245">
    <property type="entry name" value="AttH-like"/>
    <property type="match status" value="1"/>
</dbReference>
<comment type="caution">
    <text evidence="2">The sequence shown here is derived from an EMBL/GenBank/DDBJ whole genome shotgun (WGS) entry which is preliminary data.</text>
</comment>
<protein>
    <submittedName>
        <fullName evidence="2">Carotenoid 1,2-hydratase</fullName>
    </submittedName>
</protein>
<dbReference type="Proteomes" id="UP000319836">
    <property type="component" value="Unassembled WGS sequence"/>
</dbReference>
<evidence type="ECO:0000259" key="1">
    <source>
        <dbReference type="Pfam" id="PF07143"/>
    </source>
</evidence>
<reference evidence="2 3" key="1">
    <citation type="journal article" date="2019" name="Nat. Microbiol.">
        <title>Mediterranean grassland soil C-N compound turnover is dependent on rainfall and depth, and is mediated by genomically divergent microorganisms.</title>
        <authorList>
            <person name="Diamond S."/>
            <person name="Andeer P.F."/>
            <person name="Li Z."/>
            <person name="Crits-Christoph A."/>
            <person name="Burstein D."/>
            <person name="Anantharaman K."/>
            <person name="Lane K.R."/>
            <person name="Thomas B.C."/>
            <person name="Pan C."/>
            <person name="Northen T.R."/>
            <person name="Banfield J.F."/>
        </authorList>
    </citation>
    <scope>NUCLEOTIDE SEQUENCE [LARGE SCALE GENOMIC DNA]</scope>
    <source>
        <strain evidence="2">WS_10</strain>
    </source>
</reference>
<evidence type="ECO:0000313" key="2">
    <source>
        <dbReference type="EMBL" id="TMQ71388.1"/>
    </source>
</evidence>
<dbReference type="EMBL" id="VBPA01000128">
    <property type="protein sequence ID" value="TMQ71388.1"/>
    <property type="molecule type" value="Genomic_DNA"/>
</dbReference>
<dbReference type="Pfam" id="PF17186">
    <property type="entry name" value="Lipocalin_9"/>
    <property type="match status" value="1"/>
</dbReference>
<sequence>MRSLLAIVFLYVLSASGDPGEGMTTPTGARSLRLLLRSLYAGLLRHHGSAAPLASPVGVVIPSPGSPYVYALRPRVFHFPSDHASHPEYRVEWWYYTGNLAAGTRPFGYQLTLFRVGVDPAWRRSRSAWAAHDVLFAHLALTDPARRRFLFHERIERPALGMAGADTVRERVWIDDWSAALAKDGRTHELRARAADMAFALALAPEKPPVIHGKDGLSRKSAAYGNASHYYSLTCLSTAGWIRTGRESLAVRGTSWMDHEFSTSQLDSSQVGWDWFSIQLDSNQELMLYQLRHRDGSLPRSAFAIESTGRWKSPHSGAIYPHGWRVRVPSRDADLIVTPVLDDQELRGGASGGVVYWEGSVRVSGIARGAPVHGAGYVELTGYAGAPPGLNGSAR</sequence>
<dbReference type="Gene3D" id="2.40.370.10">
    <property type="entry name" value="AttH-like domain"/>
    <property type="match status" value="2"/>
</dbReference>
<dbReference type="PANTHER" id="PTHR38591">
    <property type="entry name" value="HYDROLASE"/>
    <property type="match status" value="1"/>
</dbReference>
<evidence type="ECO:0000313" key="3">
    <source>
        <dbReference type="Proteomes" id="UP000319836"/>
    </source>
</evidence>
<name>A0A538U674_UNCEI</name>
<gene>
    <name evidence="2" type="ORF">E6K80_05725</name>
</gene>
<accession>A0A538U674</accession>
<proteinExistence type="predicted"/>
<dbReference type="AlphaFoldDB" id="A0A538U674"/>
<dbReference type="Pfam" id="PF07143">
    <property type="entry name" value="CrtC"/>
    <property type="match status" value="1"/>
</dbReference>
<feature type="domain" description="AttH" evidence="1">
    <location>
        <begin position="91"/>
        <end position="263"/>
    </location>
</feature>
<dbReference type="PANTHER" id="PTHR38591:SF1">
    <property type="entry name" value="BLL1000 PROTEIN"/>
    <property type="match status" value="1"/>
</dbReference>
<dbReference type="InterPro" id="IPR023374">
    <property type="entry name" value="AttH-like_dom_sf"/>
</dbReference>